<comment type="catalytic activity">
    <reaction evidence="20">
        <text>taurochenodeoxycholate + NADP(+) = 7-oxotaurolithocholate + NADPH + H(+)</text>
        <dbReference type="Rhea" id="RHEA:65060"/>
        <dbReference type="ChEBI" id="CHEBI:9407"/>
        <dbReference type="ChEBI" id="CHEBI:15378"/>
        <dbReference type="ChEBI" id="CHEBI:57783"/>
        <dbReference type="ChEBI" id="CHEBI:58349"/>
        <dbReference type="ChEBI" id="CHEBI:137724"/>
    </reaction>
    <physiologicalReaction direction="right-to-left" evidence="20">
        <dbReference type="Rhea" id="RHEA:65062"/>
    </physiologicalReaction>
</comment>
<dbReference type="AlphaFoldDB" id="A0A5E4C189"/>
<reference evidence="34 35" key="1">
    <citation type="submission" date="2019-04" db="EMBL/GenBank/DDBJ databases">
        <authorList>
            <person name="Alioto T."/>
            <person name="Alioto T."/>
        </authorList>
    </citation>
    <scope>NUCLEOTIDE SEQUENCE [LARGE SCALE GENOMIC DNA]</scope>
</reference>
<dbReference type="EC" id="1.1.1.201" evidence="11"/>
<dbReference type="PRINTS" id="PR00081">
    <property type="entry name" value="GDHRDH"/>
</dbReference>
<comment type="catalytic activity">
    <reaction evidence="27">
        <text>7-oxolithocholate + NADPH + H(+) = ursodeoxycholate + NADP(+)</text>
        <dbReference type="Rhea" id="RHEA:47540"/>
        <dbReference type="ChEBI" id="CHEBI:15378"/>
        <dbReference type="ChEBI" id="CHEBI:57783"/>
        <dbReference type="ChEBI" id="CHEBI:58349"/>
        <dbReference type="ChEBI" id="CHEBI:78604"/>
        <dbReference type="ChEBI" id="CHEBI:78605"/>
    </reaction>
    <physiologicalReaction direction="left-to-right" evidence="27">
        <dbReference type="Rhea" id="RHEA:47541"/>
    </physiologicalReaction>
</comment>
<evidence type="ECO:0000256" key="4">
    <source>
        <dbReference type="ARBA" id="ARBA00022692"/>
    </source>
</evidence>
<evidence type="ECO:0000256" key="29">
    <source>
        <dbReference type="SAM" id="Coils"/>
    </source>
</evidence>
<dbReference type="InterPro" id="IPR036291">
    <property type="entry name" value="NAD(P)-bd_dom_sf"/>
</dbReference>
<evidence type="ECO:0000256" key="18">
    <source>
        <dbReference type="ARBA" id="ARBA00047749"/>
    </source>
</evidence>
<keyword evidence="5" id="KW-0256">Endoplasmic reticulum</keyword>
<keyword evidence="32" id="KW-0732">Signal</keyword>
<evidence type="ECO:0000313" key="35">
    <source>
        <dbReference type="Proteomes" id="UP000335636"/>
    </source>
</evidence>
<comment type="catalytic activity">
    <reaction evidence="21">
        <text>an 11beta-hydroxysteroid + NADP(+) = an 11-oxosteroid + NADPH + H(+)</text>
        <dbReference type="Rhea" id="RHEA:11388"/>
        <dbReference type="ChEBI" id="CHEBI:15378"/>
        <dbReference type="ChEBI" id="CHEBI:35346"/>
        <dbReference type="ChEBI" id="CHEBI:47787"/>
        <dbReference type="ChEBI" id="CHEBI:57783"/>
        <dbReference type="ChEBI" id="CHEBI:58349"/>
        <dbReference type="EC" id="1.1.1.146"/>
    </reaction>
    <physiologicalReaction direction="left-to-right" evidence="21">
        <dbReference type="Rhea" id="RHEA:11389"/>
    </physiologicalReaction>
    <physiologicalReaction direction="right-to-left" evidence="21">
        <dbReference type="Rhea" id="RHEA:11390"/>
    </physiologicalReaction>
</comment>
<feature type="compositionally biased region" description="Polar residues" evidence="30">
    <location>
        <begin position="400"/>
        <end position="420"/>
    </location>
</feature>
<evidence type="ECO:0000256" key="26">
    <source>
        <dbReference type="ARBA" id="ARBA00049300"/>
    </source>
</evidence>
<evidence type="ECO:0000256" key="19">
    <source>
        <dbReference type="ARBA" id="ARBA00048060"/>
    </source>
</evidence>
<comment type="catalytic activity">
    <reaction evidence="24">
        <text>3beta,7alpha-dihydroxyandrost-5-en-17-one + NADP(+) = 3beta-hydroxy-5-androstene-7,17-dione + NADPH + H(+)</text>
        <dbReference type="Rhea" id="RHEA:69440"/>
        <dbReference type="ChEBI" id="CHEBI:15378"/>
        <dbReference type="ChEBI" id="CHEBI:57783"/>
        <dbReference type="ChEBI" id="CHEBI:58349"/>
        <dbReference type="ChEBI" id="CHEBI:81471"/>
        <dbReference type="ChEBI" id="CHEBI:183808"/>
    </reaction>
    <physiologicalReaction direction="left-to-right" evidence="24">
        <dbReference type="Rhea" id="RHEA:69441"/>
    </physiologicalReaction>
</comment>
<keyword evidence="7 31" id="KW-1133">Transmembrane helix</keyword>
<comment type="catalytic activity">
    <reaction evidence="26">
        <text>a 7beta-hydroxysteroid + NADP(+) = a 7-oxosteroid + NADPH + H(+)</text>
        <dbReference type="Rhea" id="RHEA:20233"/>
        <dbReference type="ChEBI" id="CHEBI:15378"/>
        <dbReference type="ChEBI" id="CHEBI:35349"/>
        <dbReference type="ChEBI" id="CHEBI:47789"/>
        <dbReference type="ChEBI" id="CHEBI:57783"/>
        <dbReference type="ChEBI" id="CHEBI:58349"/>
        <dbReference type="EC" id="1.1.1.201"/>
    </reaction>
    <physiologicalReaction direction="right-to-left" evidence="26">
        <dbReference type="Rhea" id="RHEA:20235"/>
    </physiologicalReaction>
</comment>
<evidence type="ECO:0000256" key="25">
    <source>
        <dbReference type="ARBA" id="ARBA00048702"/>
    </source>
</evidence>
<evidence type="ECO:0000313" key="33">
    <source>
        <dbReference type="EMBL" id="KAF7481752.1"/>
    </source>
</evidence>
<evidence type="ECO:0000256" key="31">
    <source>
        <dbReference type="SAM" id="Phobius"/>
    </source>
</evidence>
<evidence type="ECO:0000256" key="2">
    <source>
        <dbReference type="ARBA" id="ARBA00006484"/>
    </source>
</evidence>
<dbReference type="GO" id="GO:0070524">
    <property type="term" value="F:11-beta-hydroxysteroid dehydrogenase (NADP+) activity"/>
    <property type="evidence" value="ECO:0007669"/>
    <property type="project" value="UniProtKB-EC"/>
</dbReference>
<evidence type="ECO:0000256" key="10">
    <source>
        <dbReference type="ARBA" id="ARBA00038971"/>
    </source>
</evidence>
<evidence type="ECO:0000256" key="13">
    <source>
        <dbReference type="ARBA" id="ARBA00041539"/>
    </source>
</evidence>
<evidence type="ECO:0000256" key="14">
    <source>
        <dbReference type="ARBA" id="ARBA00041676"/>
    </source>
</evidence>
<dbReference type="InterPro" id="IPR002347">
    <property type="entry name" value="SDR_fam"/>
</dbReference>
<keyword evidence="35" id="KW-1185">Reference proteome</keyword>
<reference evidence="33" key="2">
    <citation type="submission" date="2020-08" db="EMBL/GenBank/DDBJ databases">
        <authorList>
            <person name="Shumante A."/>
            <person name="Zimin A.V."/>
            <person name="Puiu D."/>
            <person name="Salzberg S.L."/>
        </authorList>
    </citation>
    <scope>NUCLEOTIDE SEQUENCE</scope>
    <source>
        <strain evidence="33">WC2-LM</strain>
        <tissue evidence="33">Liver</tissue>
    </source>
</reference>
<dbReference type="GO" id="GO:0005789">
    <property type="term" value="C:endoplasmic reticulum membrane"/>
    <property type="evidence" value="ECO:0007669"/>
    <property type="project" value="UniProtKB-SubCell"/>
</dbReference>
<evidence type="ECO:0000256" key="23">
    <source>
        <dbReference type="ARBA" id="ARBA00048661"/>
    </source>
</evidence>
<dbReference type="InterPro" id="IPR051253">
    <property type="entry name" value="11-beta-HSD"/>
</dbReference>
<comment type="catalytic activity">
    <reaction evidence="18">
        <text>corticosterone + NADP(+) = 11-dehydrocorticosterone + NADPH + H(+)</text>
        <dbReference type="Rhea" id="RHEA:42200"/>
        <dbReference type="ChEBI" id="CHEBI:15378"/>
        <dbReference type="ChEBI" id="CHEBI:16827"/>
        <dbReference type="ChEBI" id="CHEBI:57783"/>
        <dbReference type="ChEBI" id="CHEBI:58349"/>
        <dbReference type="ChEBI" id="CHEBI:78600"/>
    </reaction>
    <physiologicalReaction direction="left-to-right" evidence="18">
        <dbReference type="Rhea" id="RHEA:42201"/>
    </physiologicalReaction>
    <physiologicalReaction direction="right-to-left" evidence="18">
        <dbReference type="Rhea" id="RHEA:42202"/>
    </physiologicalReaction>
</comment>
<comment type="catalytic activity">
    <reaction evidence="25">
        <text>tauroursodeoxycholate + NADP(+) = 7-oxotaurolithocholate + NADPH + H(+)</text>
        <dbReference type="Rhea" id="RHEA:68980"/>
        <dbReference type="ChEBI" id="CHEBI:15378"/>
        <dbReference type="ChEBI" id="CHEBI:57783"/>
        <dbReference type="ChEBI" id="CHEBI:58349"/>
        <dbReference type="ChEBI" id="CHEBI:132028"/>
        <dbReference type="ChEBI" id="CHEBI:137724"/>
    </reaction>
    <physiologicalReaction direction="right-to-left" evidence="25">
        <dbReference type="Rhea" id="RHEA:68982"/>
    </physiologicalReaction>
</comment>
<evidence type="ECO:0000256" key="12">
    <source>
        <dbReference type="ARBA" id="ARBA00040963"/>
    </source>
</evidence>
<keyword evidence="4 31" id="KW-0812">Transmembrane</keyword>
<dbReference type="Gene3D" id="3.40.50.720">
    <property type="entry name" value="NAD(P)-binding Rossmann-like Domain"/>
    <property type="match status" value="1"/>
</dbReference>
<comment type="catalytic activity">
    <reaction evidence="22">
        <text>7-oxocholesterol + NADPH + H(+) = 7beta-hydroxycholesterol + NADP(+)</text>
        <dbReference type="Rhea" id="RHEA:68656"/>
        <dbReference type="ChEBI" id="CHEBI:15378"/>
        <dbReference type="ChEBI" id="CHEBI:42989"/>
        <dbReference type="ChEBI" id="CHEBI:57783"/>
        <dbReference type="ChEBI" id="CHEBI:58349"/>
        <dbReference type="ChEBI" id="CHEBI:64294"/>
    </reaction>
    <physiologicalReaction direction="left-to-right" evidence="22">
        <dbReference type="Rhea" id="RHEA:68657"/>
    </physiologicalReaction>
</comment>
<feature type="chain" id="PRO_5036140319" description="11-beta-hydroxysteroid dehydrogenase 1" evidence="32">
    <location>
        <begin position="24"/>
        <end position="848"/>
    </location>
</feature>
<dbReference type="InterPro" id="IPR020904">
    <property type="entry name" value="Sc_DH/Rdtase_CS"/>
</dbReference>
<dbReference type="Proteomes" id="UP000662637">
    <property type="component" value="Unassembled WGS sequence"/>
</dbReference>
<comment type="similarity">
    <text evidence="2">Belongs to the short-chain dehydrogenases/reductases (SDR) family.</text>
</comment>
<evidence type="ECO:0000256" key="11">
    <source>
        <dbReference type="ARBA" id="ARBA00039048"/>
    </source>
</evidence>
<evidence type="ECO:0000256" key="3">
    <source>
        <dbReference type="ARBA" id="ARBA00011738"/>
    </source>
</evidence>
<comment type="catalytic activity">
    <reaction evidence="17">
        <text>3beta-hydroxy-5-androstene-7,17-dione + NADPH + H(+) = 3beta,7beta-dihydroxyandrost-5-en-17-one + NADP(+)</text>
        <dbReference type="Rhea" id="RHEA:69452"/>
        <dbReference type="ChEBI" id="CHEBI:15378"/>
        <dbReference type="ChEBI" id="CHEBI:57783"/>
        <dbReference type="ChEBI" id="CHEBI:58349"/>
        <dbReference type="ChEBI" id="CHEBI:183368"/>
        <dbReference type="ChEBI" id="CHEBI:183808"/>
    </reaction>
    <physiologicalReaction direction="left-to-right" evidence="17">
        <dbReference type="Rhea" id="RHEA:69453"/>
    </physiologicalReaction>
</comment>
<dbReference type="GO" id="GO:0005496">
    <property type="term" value="F:steroid binding"/>
    <property type="evidence" value="ECO:0007669"/>
    <property type="project" value="TreeGrafter"/>
</dbReference>
<keyword evidence="9 31" id="KW-0472">Membrane</keyword>
<dbReference type="EMBL" id="WJEC01000676">
    <property type="protein sequence ID" value="KAF7481752.1"/>
    <property type="molecule type" value="Genomic_DNA"/>
</dbReference>
<dbReference type="FunFam" id="3.40.50.720:FF:000329">
    <property type="entry name" value="Corticosteroid 11-beta-dehydrogenase isozyme 1"/>
    <property type="match status" value="1"/>
</dbReference>
<dbReference type="Proteomes" id="UP000335636">
    <property type="component" value="Unassembled WGS sequence"/>
</dbReference>
<evidence type="ECO:0000256" key="7">
    <source>
        <dbReference type="ARBA" id="ARBA00022989"/>
    </source>
</evidence>
<evidence type="ECO:0000256" key="6">
    <source>
        <dbReference type="ARBA" id="ARBA00022857"/>
    </source>
</evidence>
<name>A0A5E4C189_MARMO</name>
<evidence type="ECO:0000256" key="15">
    <source>
        <dbReference type="ARBA" id="ARBA00047269"/>
    </source>
</evidence>
<feature type="region of interest" description="Disordered" evidence="30">
    <location>
        <begin position="374"/>
        <end position="477"/>
    </location>
</feature>
<dbReference type="SUPFAM" id="SSF51735">
    <property type="entry name" value="NAD(P)-binding Rossmann-fold domains"/>
    <property type="match status" value="1"/>
</dbReference>
<comment type="catalytic activity">
    <reaction evidence="15">
        <text>chenodeoxycholate + NADP(+) = 7-oxolithocholate + NADPH + H(+)</text>
        <dbReference type="Rhea" id="RHEA:53820"/>
        <dbReference type="ChEBI" id="CHEBI:15378"/>
        <dbReference type="ChEBI" id="CHEBI:36234"/>
        <dbReference type="ChEBI" id="CHEBI:57783"/>
        <dbReference type="ChEBI" id="CHEBI:58349"/>
        <dbReference type="ChEBI" id="CHEBI:78605"/>
    </reaction>
    <physiologicalReaction direction="right-to-left" evidence="15">
        <dbReference type="Rhea" id="RHEA:53822"/>
    </physiologicalReaction>
</comment>
<evidence type="ECO:0000256" key="24">
    <source>
        <dbReference type="ARBA" id="ARBA00048678"/>
    </source>
</evidence>
<evidence type="ECO:0000256" key="30">
    <source>
        <dbReference type="SAM" id="MobiDB-lite"/>
    </source>
</evidence>
<comment type="catalytic activity">
    <reaction evidence="28">
        <text>7-oxopregnenolone + NADPH + H(+) = 7beta-hydroxypregnenolone + NADP(+)</text>
        <dbReference type="Rhea" id="RHEA:69436"/>
        <dbReference type="ChEBI" id="CHEBI:15378"/>
        <dbReference type="ChEBI" id="CHEBI:57783"/>
        <dbReference type="ChEBI" id="CHEBI:58349"/>
        <dbReference type="ChEBI" id="CHEBI:183806"/>
        <dbReference type="ChEBI" id="CHEBI:183807"/>
    </reaction>
    <physiologicalReaction direction="left-to-right" evidence="28">
        <dbReference type="Rhea" id="RHEA:69437"/>
    </physiologicalReaction>
</comment>
<organism evidence="34 35">
    <name type="scientific">Marmota monax</name>
    <name type="common">Woodchuck</name>
    <dbReference type="NCBI Taxonomy" id="9995"/>
    <lineage>
        <taxon>Eukaryota</taxon>
        <taxon>Metazoa</taxon>
        <taxon>Chordata</taxon>
        <taxon>Craniata</taxon>
        <taxon>Vertebrata</taxon>
        <taxon>Euteleostomi</taxon>
        <taxon>Mammalia</taxon>
        <taxon>Eutheria</taxon>
        <taxon>Euarchontoglires</taxon>
        <taxon>Glires</taxon>
        <taxon>Rodentia</taxon>
        <taxon>Sciuromorpha</taxon>
        <taxon>Sciuridae</taxon>
        <taxon>Xerinae</taxon>
        <taxon>Marmotini</taxon>
        <taxon>Marmota</taxon>
    </lineage>
</organism>
<evidence type="ECO:0000256" key="21">
    <source>
        <dbReference type="ARBA" id="ARBA00048376"/>
    </source>
</evidence>
<evidence type="ECO:0000256" key="20">
    <source>
        <dbReference type="ARBA" id="ARBA00048061"/>
    </source>
</evidence>
<evidence type="ECO:0000256" key="9">
    <source>
        <dbReference type="ARBA" id="ARBA00023136"/>
    </source>
</evidence>
<evidence type="ECO:0000256" key="28">
    <source>
        <dbReference type="ARBA" id="ARBA00049520"/>
    </source>
</evidence>
<dbReference type="PROSITE" id="PS00061">
    <property type="entry name" value="ADH_SHORT"/>
    <property type="match status" value="1"/>
</dbReference>
<dbReference type="GO" id="GO:0047022">
    <property type="term" value="F:7-beta-hydroxysteroid dehydrogenase (NADP+) activity"/>
    <property type="evidence" value="ECO:0007669"/>
    <property type="project" value="UniProtKB-EC"/>
</dbReference>
<dbReference type="Pfam" id="PF00106">
    <property type="entry name" value="adh_short"/>
    <property type="match status" value="1"/>
</dbReference>
<dbReference type="SUPFAM" id="SSF57997">
    <property type="entry name" value="Tropomyosin"/>
    <property type="match status" value="1"/>
</dbReference>
<dbReference type="CDD" id="cd05332">
    <property type="entry name" value="11beta-HSD1_like_SDR_c"/>
    <property type="match status" value="1"/>
</dbReference>
<comment type="catalytic activity">
    <reaction evidence="23">
        <text>glycochenodeoxycholate + NADP(+) = 7-oxoglycolithocholate + NADPH + H(+)</text>
        <dbReference type="Rhea" id="RHEA:65056"/>
        <dbReference type="ChEBI" id="CHEBI:15378"/>
        <dbReference type="ChEBI" id="CHEBI:36252"/>
        <dbReference type="ChEBI" id="CHEBI:57783"/>
        <dbReference type="ChEBI" id="CHEBI:58349"/>
        <dbReference type="ChEBI" id="CHEBI:137818"/>
    </reaction>
    <physiologicalReaction direction="right-to-left" evidence="23">
        <dbReference type="Rhea" id="RHEA:65058"/>
    </physiologicalReaction>
</comment>
<keyword evidence="29" id="KW-0175">Coiled coil</keyword>
<dbReference type="GO" id="GO:0006706">
    <property type="term" value="P:steroid catabolic process"/>
    <property type="evidence" value="ECO:0007669"/>
    <property type="project" value="TreeGrafter"/>
</dbReference>
<evidence type="ECO:0000256" key="5">
    <source>
        <dbReference type="ARBA" id="ARBA00022824"/>
    </source>
</evidence>
<evidence type="ECO:0000256" key="16">
    <source>
        <dbReference type="ARBA" id="ARBA00047373"/>
    </source>
</evidence>
<comment type="catalytic activity">
    <reaction evidence="16">
        <text>3beta-hydroxy-5alpha-androstane-7,17-dione + NADPH + H(+) = 3beta,7beta-dihydroxy-5alpha-androstan-17-one + NADP(+)</text>
        <dbReference type="Rhea" id="RHEA:69456"/>
        <dbReference type="ChEBI" id="CHEBI:15378"/>
        <dbReference type="ChEBI" id="CHEBI:57783"/>
        <dbReference type="ChEBI" id="CHEBI:58349"/>
        <dbReference type="ChEBI" id="CHEBI:79834"/>
        <dbReference type="ChEBI" id="CHEBI:183809"/>
    </reaction>
    <physiologicalReaction direction="left-to-right" evidence="16">
        <dbReference type="Rhea" id="RHEA:69457"/>
    </physiologicalReaction>
</comment>
<feature type="compositionally biased region" description="Basic residues" evidence="30">
    <location>
        <begin position="453"/>
        <end position="462"/>
    </location>
</feature>
<evidence type="ECO:0000256" key="27">
    <source>
        <dbReference type="ARBA" id="ARBA00049462"/>
    </source>
</evidence>
<keyword evidence="6" id="KW-0521">NADP</keyword>
<gene>
    <name evidence="33" type="ORF">GHT09_007032</name>
    <name evidence="34" type="ORF">MONAX_5E015663</name>
</gene>
<dbReference type="PANTHER" id="PTHR44279">
    <property type="entry name" value="HYDROXYSTEROID (11-BETA) DEHYDROGENASE 1-LIKE B-RELATED"/>
    <property type="match status" value="1"/>
</dbReference>
<accession>A0A5E4C189</accession>
<comment type="subcellular location">
    <subcellularLocation>
        <location evidence="1">Endoplasmic reticulum membrane</location>
        <topology evidence="1">Single-pass type II membrane protein</topology>
    </subcellularLocation>
</comment>
<sequence>MAFMTKYLLPILVVSLAYYYYSANEEFRPEMLQGKKVIVTGASKGIGREMAYHLAKMGAHVAVTARSEEGLQKVVSRCLELGAASAHYIAGTMENLTFAEQFVTKAGELMGGLDMLILNHITNSPLVFFHNDTHIVRKTMEVNFLSYVVLSVAALPMLKQSNGSIVVISSLAGKTAHPLIAPYSASKFALDGFFSSLRKEYLVTKVNVSITLCILGLINTETAMQATSGIFIAEAAPKEDCALEIIKGAALRKEENQDLSKNWNIFLSCLYWSLGPRDPGSYSRNWKPSTTGASEVIMISPDPRPSPALARWAESYEAKCERRQETRESRRCRPNVTTCRQVGKALRTQHREQLQRARQLQFFRRRNLEVEEKGQAQHPWAREQVPSRKKGQAAVLKEASSANRISFPGQQVTGTNTNVFPTPHRPLSSVQRVGADHHSSQARAFPPQDSPIKKPHKHHRGTQTKTEEAQPTIKNDASQQTSYGVAVLDKEIIQLSEYLKEALQRELVLKQKMVILQDLLSTLIRASDSSWKGQLNEDKLKGKLRSLENQLYTCTQKYSPWGMKKVLMEMEDQKNSYEQKAKESLQKVLEEKMSAEQQLQSTQRSLALAEQKCEEWRNQYESLKEDWRALGTQHRELESQLHVLQSKLQGADSRDSQMNQALRLLENEHQELQAKIERLQGDRDLCNSDTQDLQDKLKRSEEEKIALMTRIQQLQSLLQNQSLQLQEQEKLLKKDEALPVCSAKPSHNEVKPESAGKEKDWDLRDQLQKTTLQFQAKEKECRELHSELDNLSDEYLSCMRKLQHCREELNHNQQPPPRKQCGQWLPILTVVIAIALAVFLANKDNLRI</sequence>
<evidence type="ECO:0000256" key="17">
    <source>
        <dbReference type="ARBA" id="ARBA00047608"/>
    </source>
</evidence>
<evidence type="ECO:0000256" key="32">
    <source>
        <dbReference type="SAM" id="SignalP"/>
    </source>
</evidence>
<keyword evidence="8" id="KW-0560">Oxidoreductase</keyword>
<comment type="catalytic activity">
    <reaction evidence="19">
        <text>glycoursodeoxycholate + NADP(+) = 7-oxoglycolithocholate + NADPH + H(+)</text>
        <dbReference type="Rhea" id="RHEA:68976"/>
        <dbReference type="ChEBI" id="CHEBI:15378"/>
        <dbReference type="ChEBI" id="CHEBI:57783"/>
        <dbReference type="ChEBI" id="CHEBI:58349"/>
        <dbReference type="ChEBI" id="CHEBI:132030"/>
        <dbReference type="ChEBI" id="CHEBI:137818"/>
    </reaction>
    <physiologicalReaction direction="right-to-left" evidence="19">
        <dbReference type="Rhea" id="RHEA:68978"/>
    </physiologicalReaction>
</comment>
<evidence type="ECO:0000313" key="34">
    <source>
        <dbReference type="EMBL" id="VTJ74921.1"/>
    </source>
</evidence>
<proteinExistence type="inferred from homology"/>
<feature type="coiled-coil region" evidence="29">
    <location>
        <begin position="767"/>
        <end position="794"/>
    </location>
</feature>
<feature type="signal peptide" evidence="32">
    <location>
        <begin position="1"/>
        <end position="23"/>
    </location>
</feature>
<dbReference type="EC" id="1.1.1.146" evidence="10"/>
<evidence type="ECO:0000256" key="22">
    <source>
        <dbReference type="ARBA" id="ARBA00048585"/>
    </source>
</evidence>
<feature type="transmembrane region" description="Helical" evidence="31">
    <location>
        <begin position="824"/>
        <end position="842"/>
    </location>
</feature>
<protein>
    <recommendedName>
        <fullName evidence="12">11-beta-hydroxysteroid dehydrogenase 1</fullName>
        <ecNumber evidence="10">1.1.1.146</ecNumber>
        <ecNumber evidence="11">1.1.1.201</ecNumber>
    </recommendedName>
    <alternativeName>
        <fullName evidence="14">7-oxosteroid reductase</fullName>
    </alternativeName>
    <alternativeName>
        <fullName evidence="13">Corticosteroid 11-beta-dehydrogenase isozyme 1</fullName>
    </alternativeName>
</protein>
<evidence type="ECO:0000256" key="8">
    <source>
        <dbReference type="ARBA" id="ARBA00023002"/>
    </source>
</evidence>
<dbReference type="PANTHER" id="PTHR44279:SF1">
    <property type="entry name" value="11-BETA-HYDROXYSTEROID DEHYDROGENASE 1"/>
    <property type="match status" value="1"/>
</dbReference>
<comment type="subunit">
    <text evidence="3">Homodimer.</text>
</comment>
<evidence type="ECO:0000256" key="1">
    <source>
        <dbReference type="ARBA" id="ARBA00004648"/>
    </source>
</evidence>
<feature type="coiled-coil region" evidence="29">
    <location>
        <begin position="563"/>
        <end position="738"/>
    </location>
</feature>
<dbReference type="EMBL" id="CABDUW010000771">
    <property type="protein sequence ID" value="VTJ74921.1"/>
    <property type="molecule type" value="Genomic_DNA"/>
</dbReference>
<dbReference type="CDD" id="cd21912">
    <property type="entry name" value="CC1_T3JAM"/>
    <property type="match status" value="1"/>
</dbReference>